<dbReference type="PROSITE" id="PS51371">
    <property type="entry name" value="CBS"/>
    <property type="match status" value="2"/>
</dbReference>
<evidence type="ECO:0000256" key="2">
    <source>
        <dbReference type="PROSITE-ProRule" id="PRU00703"/>
    </source>
</evidence>
<dbReference type="InterPro" id="IPR046342">
    <property type="entry name" value="CBS_dom_sf"/>
</dbReference>
<feature type="domain" description="CBS" evidence="5">
    <location>
        <begin position="183"/>
        <end position="239"/>
    </location>
</feature>
<keyword evidence="1 2" id="KW-0129">CBS domain</keyword>
<accession>A0A7S2D571</accession>
<dbReference type="PANTHER" id="PTHR43080:SF2">
    <property type="entry name" value="CBS DOMAIN-CONTAINING PROTEIN"/>
    <property type="match status" value="1"/>
</dbReference>
<reference evidence="6" key="1">
    <citation type="submission" date="2021-01" db="EMBL/GenBank/DDBJ databases">
        <authorList>
            <person name="Corre E."/>
            <person name="Pelletier E."/>
            <person name="Niang G."/>
            <person name="Scheremetjew M."/>
            <person name="Finn R."/>
            <person name="Kale V."/>
            <person name="Holt S."/>
            <person name="Cochrane G."/>
            <person name="Meng A."/>
            <person name="Brown T."/>
            <person name="Cohen L."/>
        </authorList>
    </citation>
    <scope>NUCLEOTIDE SEQUENCE</scope>
    <source>
        <strain evidence="6">UTEX LB 985</strain>
    </source>
</reference>
<keyword evidence="4" id="KW-0472">Membrane</keyword>
<gene>
    <name evidence="6" type="ORF">CBRE1094_LOCUS13904</name>
</gene>
<dbReference type="SUPFAM" id="SSF54631">
    <property type="entry name" value="CBS-domain pair"/>
    <property type="match status" value="2"/>
</dbReference>
<dbReference type="EMBL" id="HBGU01025694">
    <property type="protein sequence ID" value="CAD9444378.1"/>
    <property type="molecule type" value="Transcribed_RNA"/>
</dbReference>
<evidence type="ECO:0000259" key="5">
    <source>
        <dbReference type="PROSITE" id="PS51371"/>
    </source>
</evidence>
<evidence type="ECO:0000313" key="6">
    <source>
        <dbReference type="EMBL" id="CAD9444378.1"/>
    </source>
</evidence>
<dbReference type="Gene3D" id="3.10.580.10">
    <property type="entry name" value="CBS-domain"/>
    <property type="match status" value="2"/>
</dbReference>
<evidence type="ECO:0000256" key="4">
    <source>
        <dbReference type="SAM" id="Phobius"/>
    </source>
</evidence>
<evidence type="ECO:0000256" key="1">
    <source>
        <dbReference type="ARBA" id="ARBA00023122"/>
    </source>
</evidence>
<dbReference type="InterPro" id="IPR051257">
    <property type="entry name" value="Diverse_CBS-Domain"/>
</dbReference>
<feature type="transmembrane region" description="Helical" evidence="4">
    <location>
        <begin position="378"/>
        <end position="397"/>
    </location>
</feature>
<dbReference type="PANTHER" id="PTHR43080">
    <property type="entry name" value="CBS DOMAIN-CONTAINING PROTEIN CBSX3, MITOCHONDRIAL"/>
    <property type="match status" value="1"/>
</dbReference>
<organism evidence="6">
    <name type="scientific">Haptolina brevifila</name>
    <dbReference type="NCBI Taxonomy" id="156173"/>
    <lineage>
        <taxon>Eukaryota</taxon>
        <taxon>Haptista</taxon>
        <taxon>Haptophyta</taxon>
        <taxon>Prymnesiophyceae</taxon>
        <taxon>Prymnesiales</taxon>
        <taxon>Prymnesiaceae</taxon>
        <taxon>Haptolina</taxon>
    </lineage>
</organism>
<keyword evidence="4" id="KW-1133">Transmembrane helix</keyword>
<dbReference type="Pfam" id="PF00571">
    <property type="entry name" value="CBS"/>
    <property type="match status" value="2"/>
</dbReference>
<protein>
    <recommendedName>
        <fullName evidence="5">CBS domain-containing protein</fullName>
    </recommendedName>
</protein>
<feature type="compositionally biased region" description="Low complexity" evidence="3">
    <location>
        <begin position="237"/>
        <end position="257"/>
    </location>
</feature>
<name>A0A7S2D571_9EUKA</name>
<evidence type="ECO:0000256" key="3">
    <source>
        <dbReference type="SAM" id="MobiDB-lite"/>
    </source>
</evidence>
<dbReference type="AlphaFoldDB" id="A0A7S2D571"/>
<dbReference type="InterPro" id="IPR000644">
    <property type="entry name" value="CBS_dom"/>
</dbReference>
<sequence length="401" mass="41368">MRGILTDTDVTRKVLALGHDPERFIVDSIMTPEPRCIASTSTAAAALCTMMEHNFRHLPVISESFEVQGVLDIAKCLHDAVSSLDSLSLGSSVKLGSLLPPPSGFATGGGAHSKSGGACIATTANVRQAAVMMAKRRSGILVEAAGTTERGGACAGIITPKDLLSRVVAAGLPAGSTAVQAVMTPKPDTMRPSDTVLDALRQLQGSGYRTVPIVTASGAPVGVLDILALMRGGLQGSSSHQSSRARTTTSTSVASSTDGMSMRDAASLRDETESIPDSDAASMPPSVREPQPVEMALGVSEEMARNVAEVAGGMAEMRGAVVERLAESVTSLQASVASVQAALLTELAKLEAKIEARAEEPDGRRAADLAEETARLRWVAIGAPLIFAAGVLVGGFLTRQS</sequence>
<feature type="domain" description="CBS" evidence="5">
    <location>
        <begin position="30"/>
        <end position="86"/>
    </location>
</feature>
<keyword evidence="4" id="KW-0812">Transmembrane</keyword>
<proteinExistence type="predicted"/>
<feature type="region of interest" description="Disordered" evidence="3">
    <location>
        <begin position="235"/>
        <end position="290"/>
    </location>
</feature>